<evidence type="ECO:0000313" key="3">
    <source>
        <dbReference type="Proteomes" id="UP001589891"/>
    </source>
</evidence>
<feature type="non-terminal residue" evidence="2">
    <location>
        <position position="1"/>
    </location>
</feature>
<feature type="region of interest" description="Disordered" evidence="1">
    <location>
        <begin position="1"/>
        <end position="28"/>
    </location>
</feature>
<gene>
    <name evidence="2" type="ORF">ACFFGX_21895</name>
</gene>
<evidence type="ECO:0000313" key="2">
    <source>
        <dbReference type="EMBL" id="MFC0712077.1"/>
    </source>
</evidence>
<name>A0ABV6SRC9_AZOPA</name>
<sequence length="68" mass="7685">EMFTSRGNVIPHRGNTTPRRGSDGDHQRQQCVTLTGLELVKKQPKRWVLFDLGAYLGALQKPYSSQSQ</sequence>
<dbReference type="Proteomes" id="UP001589891">
    <property type="component" value="Unassembled WGS sequence"/>
</dbReference>
<dbReference type="EMBL" id="JBHLSS010000150">
    <property type="protein sequence ID" value="MFC0712077.1"/>
    <property type="molecule type" value="Genomic_DNA"/>
</dbReference>
<evidence type="ECO:0000256" key="1">
    <source>
        <dbReference type="SAM" id="MobiDB-lite"/>
    </source>
</evidence>
<comment type="caution">
    <text evidence="2">The sequence shown here is derived from an EMBL/GenBank/DDBJ whole genome shotgun (WGS) entry which is preliminary data.</text>
</comment>
<dbReference type="RefSeq" id="WP_376949378.1">
    <property type="nucleotide sequence ID" value="NZ_JBHLSS010000150.1"/>
</dbReference>
<organism evidence="2 3">
    <name type="scientific">Azorhizophilus paspali</name>
    <name type="common">Azotobacter paspali</name>
    <dbReference type="NCBI Taxonomy" id="69963"/>
    <lineage>
        <taxon>Bacteria</taxon>
        <taxon>Pseudomonadati</taxon>
        <taxon>Pseudomonadota</taxon>
        <taxon>Gammaproteobacteria</taxon>
        <taxon>Pseudomonadales</taxon>
        <taxon>Pseudomonadaceae</taxon>
        <taxon>Azorhizophilus</taxon>
    </lineage>
</organism>
<keyword evidence="3" id="KW-1185">Reference proteome</keyword>
<reference evidence="2 3" key="1">
    <citation type="submission" date="2024-09" db="EMBL/GenBank/DDBJ databases">
        <authorList>
            <person name="Sun Q."/>
            <person name="Mori K."/>
        </authorList>
    </citation>
    <scope>NUCLEOTIDE SEQUENCE [LARGE SCALE GENOMIC DNA]</scope>
    <source>
        <strain evidence="2 3">NCAIM B.01794</strain>
    </source>
</reference>
<protein>
    <submittedName>
        <fullName evidence="2">Uncharacterized protein</fullName>
    </submittedName>
</protein>
<proteinExistence type="predicted"/>
<accession>A0ABV6SRC9</accession>